<proteinExistence type="predicted"/>
<keyword evidence="3" id="KW-1185">Reference proteome</keyword>
<dbReference type="PANTHER" id="PTHR47331">
    <property type="entry name" value="PHD-TYPE DOMAIN-CONTAINING PROTEIN"/>
    <property type="match status" value="1"/>
</dbReference>
<name>A0A5S6Q4B0_TRIMR</name>
<protein>
    <submittedName>
        <fullName evidence="4">CCHC-type domain-containing protein</fullName>
    </submittedName>
</protein>
<evidence type="ECO:0000256" key="2">
    <source>
        <dbReference type="SAM" id="MobiDB-lite"/>
    </source>
</evidence>
<keyword evidence="1" id="KW-0175">Coiled coil</keyword>
<evidence type="ECO:0000313" key="3">
    <source>
        <dbReference type="Proteomes" id="UP000046395"/>
    </source>
</evidence>
<organism evidence="3 4">
    <name type="scientific">Trichuris muris</name>
    <name type="common">Mouse whipworm</name>
    <dbReference type="NCBI Taxonomy" id="70415"/>
    <lineage>
        <taxon>Eukaryota</taxon>
        <taxon>Metazoa</taxon>
        <taxon>Ecdysozoa</taxon>
        <taxon>Nematoda</taxon>
        <taxon>Enoplea</taxon>
        <taxon>Dorylaimia</taxon>
        <taxon>Trichinellida</taxon>
        <taxon>Trichuridae</taxon>
        <taxon>Trichuris</taxon>
    </lineage>
</organism>
<dbReference type="InterPro" id="IPR021109">
    <property type="entry name" value="Peptidase_aspartic_dom_sf"/>
</dbReference>
<accession>A0A5S6Q4B0</accession>
<dbReference type="AlphaFoldDB" id="A0A5S6Q4B0"/>
<dbReference type="PANTHER" id="PTHR47331:SF4">
    <property type="entry name" value="PEPTIDASE S1 DOMAIN-CONTAINING PROTEIN"/>
    <property type="match status" value="1"/>
</dbReference>
<feature type="compositionally biased region" description="Basic and acidic residues" evidence="2">
    <location>
        <begin position="77"/>
        <end position="100"/>
    </location>
</feature>
<sequence length="655" mass="73238">MSPANRMNPRRRSGAVPRDRSCPEAVTNVTSVQEDSRADVADLADAVANLTRQLNNLQSMVMGAKSSCEAPTSLHCPPEDRMRSSDPEEDVTKPNRDRSIQDTWWFEDTSNEAERQRVAPFVPSSWVQQMSTATQMEVFDGDPRKWPTFIAKFRSLVHEVVPSDAQRLALLGQSLSPQLRSGFSGLLANPLMYRELLRRLHSLYGDPRTLAKTNLNDLLALTPLRSEQNCDLETFFCRVSGPVSTMKLCGLVHDLKSVALLEHTASKLTPRLHERWLSYERGLSFTPTLETFVDWLQTVLSERMLTSWTSLGTGTPMIRERRKPTVRTTAVSEPPTTECCICQNGRHRVAACPQFSDMSVQSRIEEVFRNGLCLRCLRKGHRQSDCSKAQRCAEQGCKAYHHRLLHGSPRLFGVANRKRKPDNPSRANTDQVNVGLAASHRTDTAIVCAVVPVIVHGNGRSVRSFALLDSGSEVSLLSERLARQANLNGPSHRLRFRTVTGESSLAARRTACEISSLDGKARFPMRQMLVIPKLHLGTRVMRVSQIKGQWEHLKDLSFPAPALERVEMLIGMDVPLAHQNFEVKVSPDDQAAPVGILTPFGWTVVGRIPNWCSTFGRQEQKWVRRHVTRGISDTEELMKLFVDADPLASQTSPGG</sequence>
<dbReference type="Pfam" id="PF03564">
    <property type="entry name" value="DUF1759"/>
    <property type="match status" value="1"/>
</dbReference>
<feature type="coiled-coil region" evidence="1">
    <location>
        <begin position="40"/>
        <end position="67"/>
    </location>
</feature>
<dbReference type="Proteomes" id="UP000046395">
    <property type="component" value="Unassembled WGS sequence"/>
</dbReference>
<evidence type="ECO:0000256" key="1">
    <source>
        <dbReference type="SAM" id="Coils"/>
    </source>
</evidence>
<reference evidence="4" key="1">
    <citation type="submission" date="2019-12" db="UniProtKB">
        <authorList>
            <consortium name="WormBaseParasite"/>
        </authorList>
    </citation>
    <scope>IDENTIFICATION</scope>
</reference>
<feature type="region of interest" description="Disordered" evidence="2">
    <location>
        <begin position="68"/>
        <end position="102"/>
    </location>
</feature>
<evidence type="ECO:0000313" key="4">
    <source>
        <dbReference type="WBParaSite" id="TMUE_0000002075.1"/>
    </source>
</evidence>
<dbReference type="InterPro" id="IPR005312">
    <property type="entry name" value="DUF1759"/>
</dbReference>
<dbReference type="Gene3D" id="2.40.70.10">
    <property type="entry name" value="Acid Proteases"/>
    <property type="match status" value="1"/>
</dbReference>
<feature type="region of interest" description="Disordered" evidence="2">
    <location>
        <begin position="1"/>
        <end position="35"/>
    </location>
</feature>
<dbReference type="WBParaSite" id="TMUE_0000002075.1">
    <property type="protein sequence ID" value="TMUE_0000002075.1"/>
    <property type="gene ID" value="WBGene00297936"/>
</dbReference>